<evidence type="ECO:0000256" key="7">
    <source>
        <dbReference type="ARBA" id="ARBA00023303"/>
    </source>
</evidence>
<evidence type="ECO:0000256" key="4">
    <source>
        <dbReference type="ARBA" id="ARBA00022989"/>
    </source>
</evidence>
<accession>A0A3P7ZHL0</accession>
<evidence type="ECO:0000256" key="2">
    <source>
        <dbReference type="ARBA" id="ARBA00022448"/>
    </source>
</evidence>
<evidence type="ECO:0000313" key="11">
    <source>
        <dbReference type="EMBL" id="VDO77423.1"/>
    </source>
</evidence>
<dbReference type="GO" id="GO:0015271">
    <property type="term" value="F:outward rectifier potassium channel activity"/>
    <property type="evidence" value="ECO:0007669"/>
    <property type="project" value="TreeGrafter"/>
</dbReference>
<comment type="similarity">
    <text evidence="8">Belongs to the two pore domain potassium channel (TC 1.A.1.8) family.</text>
</comment>
<dbReference type="Pfam" id="PF07885">
    <property type="entry name" value="Ion_trans_2"/>
    <property type="match status" value="2"/>
</dbReference>
<proteinExistence type="inferred from homology"/>
<keyword evidence="4 9" id="KW-1133">Transmembrane helix</keyword>
<keyword evidence="12" id="KW-1185">Reference proteome</keyword>
<dbReference type="PRINTS" id="PR01333">
    <property type="entry name" value="2POREKCHANEL"/>
</dbReference>
<comment type="subcellular location">
    <subcellularLocation>
        <location evidence="1">Membrane</location>
        <topology evidence="1">Multi-pass membrane protein</topology>
    </subcellularLocation>
</comment>
<feature type="transmembrane region" description="Helical" evidence="9">
    <location>
        <begin position="30"/>
        <end position="49"/>
    </location>
</feature>
<dbReference type="GO" id="GO:0030322">
    <property type="term" value="P:stabilization of membrane potential"/>
    <property type="evidence" value="ECO:0007669"/>
    <property type="project" value="TreeGrafter"/>
</dbReference>
<evidence type="ECO:0000259" key="10">
    <source>
        <dbReference type="Pfam" id="PF07885"/>
    </source>
</evidence>
<reference evidence="13" key="2">
    <citation type="submission" date="2019-09" db="UniProtKB">
        <authorList>
            <consortium name="WormBaseParasite"/>
        </authorList>
    </citation>
    <scope>IDENTIFICATION</scope>
</reference>
<evidence type="ECO:0000256" key="8">
    <source>
        <dbReference type="RuleBase" id="RU003857"/>
    </source>
</evidence>
<reference evidence="11 12" key="1">
    <citation type="submission" date="2018-11" db="EMBL/GenBank/DDBJ databases">
        <authorList>
            <consortium name="Pathogen Informatics"/>
        </authorList>
    </citation>
    <scope>NUCLEOTIDE SEQUENCE [LARGE SCALE GENOMIC DNA]</scope>
</reference>
<dbReference type="InterPro" id="IPR003280">
    <property type="entry name" value="2pore_dom_K_chnl"/>
</dbReference>
<keyword evidence="3 8" id="KW-0812">Transmembrane</keyword>
<feature type="transmembrane region" description="Helical" evidence="9">
    <location>
        <begin position="137"/>
        <end position="158"/>
    </location>
</feature>
<protein>
    <submittedName>
        <fullName evidence="13">Ion channel</fullName>
    </submittedName>
</protein>
<dbReference type="OrthoDB" id="297496at2759"/>
<keyword evidence="5 8" id="KW-0406">Ion transport</keyword>
<sequence>MTRYSALQNTAAEVGSKCADDKRWLLPDTAAVAVMFVISEFHLSIYWLLHNRKKYGFRHVCMLLLVISYTLLGAAMFFNIEAHYEHKVRHLYGSCSQPNEFTTKTNQKSAYVSLLEDESLYTGSTYYKSVDSANYKWTYSSAIFFSMNLYTTTGYGSIAPDSMLGRMCVIWYSLITIPITLVVIRDLGQMTLVYLTKLYAQFTPHDDSMISLPIKFCLLLLAGYLFFTAIFIYFFDEWMGDMPKSGLPFFEAFYFAYISISTIGLGDIMPNNATWSQNSMYENFHPIISALFFFGMPVMKVVNRATYVFIENGVFGAFTLFESSIDRLTSKIEPRQEQVRLLVSNQATELLNNLTIRSLAAFARANADVYGGGFGRVNLRKGDLVQSRNNVNQNRQLREQRCELLMTRRSTGGSGADRT</sequence>
<organism evidence="11">
    <name type="scientific">Heligmosomoides polygyrus</name>
    <name type="common">Parasitic roundworm</name>
    <dbReference type="NCBI Taxonomy" id="6339"/>
    <lineage>
        <taxon>Eukaryota</taxon>
        <taxon>Metazoa</taxon>
        <taxon>Ecdysozoa</taxon>
        <taxon>Nematoda</taxon>
        <taxon>Chromadorea</taxon>
        <taxon>Rhabditida</taxon>
        <taxon>Rhabditina</taxon>
        <taxon>Rhabditomorpha</taxon>
        <taxon>Strongyloidea</taxon>
        <taxon>Heligmosomidae</taxon>
        <taxon>Heligmosomoides</taxon>
    </lineage>
</organism>
<keyword evidence="6 9" id="KW-0472">Membrane</keyword>
<feature type="transmembrane region" description="Helical" evidence="9">
    <location>
        <begin position="170"/>
        <end position="192"/>
    </location>
</feature>
<feature type="domain" description="Potassium channel" evidence="10">
    <location>
        <begin position="222"/>
        <end position="275"/>
    </location>
</feature>
<dbReference type="Gene3D" id="1.10.287.70">
    <property type="match status" value="1"/>
</dbReference>
<dbReference type="Proteomes" id="UP000050761">
    <property type="component" value="Unassembled WGS sequence"/>
</dbReference>
<dbReference type="InterPro" id="IPR013099">
    <property type="entry name" value="K_chnl_dom"/>
</dbReference>
<keyword evidence="7 8" id="KW-0407">Ion channel</keyword>
<evidence type="ECO:0000313" key="13">
    <source>
        <dbReference type="WBParaSite" id="HPBE_0000869601-mRNA-1"/>
    </source>
</evidence>
<evidence type="ECO:0000256" key="1">
    <source>
        <dbReference type="ARBA" id="ARBA00004141"/>
    </source>
</evidence>
<dbReference type="SUPFAM" id="SSF81324">
    <property type="entry name" value="Voltage-gated potassium channels"/>
    <property type="match status" value="2"/>
</dbReference>
<feature type="transmembrane region" description="Helical" evidence="9">
    <location>
        <begin position="247"/>
        <end position="264"/>
    </location>
</feature>
<keyword evidence="2 8" id="KW-0813">Transport</keyword>
<dbReference type="PANTHER" id="PTHR11003:SF269">
    <property type="entry name" value="POTASSIUM CHANNEL DOMAIN-CONTAINING PROTEIN"/>
    <property type="match status" value="1"/>
</dbReference>
<dbReference type="WBParaSite" id="HPBE_0000869601-mRNA-1">
    <property type="protein sequence ID" value="HPBE_0000869601-mRNA-1"/>
    <property type="gene ID" value="HPBE_0000869601"/>
</dbReference>
<dbReference type="PANTHER" id="PTHR11003">
    <property type="entry name" value="POTASSIUM CHANNEL, SUBFAMILY K"/>
    <property type="match status" value="1"/>
</dbReference>
<name>A0A3P7ZHL0_HELPZ</name>
<feature type="domain" description="Potassium channel" evidence="10">
    <location>
        <begin position="120"/>
        <end position="190"/>
    </location>
</feature>
<dbReference type="EMBL" id="UZAH01026228">
    <property type="protein sequence ID" value="VDO77423.1"/>
    <property type="molecule type" value="Genomic_DNA"/>
</dbReference>
<feature type="transmembrane region" description="Helical" evidence="9">
    <location>
        <begin position="284"/>
        <end position="302"/>
    </location>
</feature>
<dbReference type="GO" id="GO:0022841">
    <property type="term" value="F:potassium ion leak channel activity"/>
    <property type="evidence" value="ECO:0007669"/>
    <property type="project" value="TreeGrafter"/>
</dbReference>
<dbReference type="GO" id="GO:0005886">
    <property type="term" value="C:plasma membrane"/>
    <property type="evidence" value="ECO:0007669"/>
    <property type="project" value="TreeGrafter"/>
</dbReference>
<evidence type="ECO:0000256" key="9">
    <source>
        <dbReference type="SAM" id="Phobius"/>
    </source>
</evidence>
<evidence type="ECO:0000256" key="3">
    <source>
        <dbReference type="ARBA" id="ARBA00022692"/>
    </source>
</evidence>
<gene>
    <name evidence="11" type="ORF">HPBE_LOCUS8697</name>
</gene>
<feature type="transmembrane region" description="Helical" evidence="9">
    <location>
        <begin position="212"/>
        <end position="235"/>
    </location>
</feature>
<evidence type="ECO:0000256" key="5">
    <source>
        <dbReference type="ARBA" id="ARBA00023065"/>
    </source>
</evidence>
<feature type="transmembrane region" description="Helical" evidence="9">
    <location>
        <begin position="61"/>
        <end position="80"/>
    </location>
</feature>
<evidence type="ECO:0000313" key="12">
    <source>
        <dbReference type="Proteomes" id="UP000050761"/>
    </source>
</evidence>
<evidence type="ECO:0000256" key="6">
    <source>
        <dbReference type="ARBA" id="ARBA00023136"/>
    </source>
</evidence>
<dbReference type="AlphaFoldDB" id="A0A3P7ZHL0"/>